<feature type="active site" description="Proton donor/acceptor" evidence="1">
    <location>
        <position position="83"/>
    </location>
</feature>
<feature type="binding site" evidence="2">
    <location>
        <begin position="9"/>
        <end position="16"/>
    </location>
    <ligand>
        <name>substrate</name>
    </ligand>
</feature>
<proteinExistence type="predicted"/>
<dbReference type="KEGG" id="anr:Ana3638_00505"/>
<dbReference type="GO" id="GO:0005737">
    <property type="term" value="C:cytoplasm"/>
    <property type="evidence" value="ECO:0007669"/>
    <property type="project" value="TreeGrafter"/>
</dbReference>
<protein>
    <submittedName>
        <fullName evidence="3">Histidine phosphatase family protein</fullName>
    </submittedName>
</protein>
<organism evidence="3 4">
    <name type="scientific">Anaerocolumna sedimenticola</name>
    <dbReference type="NCBI Taxonomy" id="2696063"/>
    <lineage>
        <taxon>Bacteria</taxon>
        <taxon>Bacillati</taxon>
        <taxon>Bacillota</taxon>
        <taxon>Clostridia</taxon>
        <taxon>Lachnospirales</taxon>
        <taxon>Lachnospiraceae</taxon>
        <taxon>Anaerocolumna</taxon>
    </lineage>
</organism>
<feature type="active site" description="Tele-phosphohistidine intermediate" evidence="1">
    <location>
        <position position="10"/>
    </location>
</feature>
<dbReference type="EMBL" id="CP048000">
    <property type="protein sequence ID" value="QHQ59463.1"/>
    <property type="molecule type" value="Genomic_DNA"/>
</dbReference>
<dbReference type="InterPro" id="IPR050275">
    <property type="entry name" value="PGM_Phosphatase"/>
</dbReference>
<dbReference type="InterPro" id="IPR001345">
    <property type="entry name" value="PG/BPGM_mutase_AS"/>
</dbReference>
<dbReference type="SMART" id="SM00855">
    <property type="entry name" value="PGAM"/>
    <property type="match status" value="1"/>
</dbReference>
<dbReference type="Proteomes" id="UP000464314">
    <property type="component" value="Chromosome"/>
</dbReference>
<dbReference type="CDD" id="cd07067">
    <property type="entry name" value="HP_PGM_like"/>
    <property type="match status" value="1"/>
</dbReference>
<keyword evidence="4" id="KW-1185">Reference proteome</keyword>
<evidence type="ECO:0000313" key="3">
    <source>
        <dbReference type="EMBL" id="QHQ59463.1"/>
    </source>
</evidence>
<dbReference type="GO" id="GO:0006003">
    <property type="term" value="P:fructose 2,6-bisphosphate metabolic process"/>
    <property type="evidence" value="ECO:0007669"/>
    <property type="project" value="InterPro"/>
</dbReference>
<dbReference type="PANTHER" id="PTHR48100">
    <property type="entry name" value="BROAD-SPECIFICITY PHOSPHATASE YOR283W-RELATED"/>
    <property type="match status" value="1"/>
</dbReference>
<dbReference type="SUPFAM" id="SSF53254">
    <property type="entry name" value="Phosphoglycerate mutase-like"/>
    <property type="match status" value="1"/>
</dbReference>
<dbReference type="PROSITE" id="PS00175">
    <property type="entry name" value="PG_MUTASE"/>
    <property type="match status" value="1"/>
</dbReference>
<evidence type="ECO:0000313" key="4">
    <source>
        <dbReference type="Proteomes" id="UP000464314"/>
    </source>
</evidence>
<evidence type="ECO:0000256" key="1">
    <source>
        <dbReference type="PIRSR" id="PIRSR613078-1"/>
    </source>
</evidence>
<dbReference type="PRINTS" id="PR00991">
    <property type="entry name" value="6PFRUCTKNASE"/>
</dbReference>
<feature type="binding site" evidence="2">
    <location>
        <position position="58"/>
    </location>
    <ligand>
        <name>substrate</name>
    </ligand>
</feature>
<accession>A0A6P1TGC2</accession>
<dbReference type="InterPro" id="IPR029033">
    <property type="entry name" value="His_PPase_superfam"/>
</dbReference>
<reference evidence="3 4" key="1">
    <citation type="submission" date="2020-01" db="EMBL/GenBank/DDBJ databases">
        <title>Genome analysis of Anaerocolumna sp. CBA3638.</title>
        <authorList>
            <person name="Kim J."/>
            <person name="Roh S.W."/>
        </authorList>
    </citation>
    <scope>NUCLEOTIDE SEQUENCE [LARGE SCALE GENOMIC DNA]</scope>
    <source>
        <strain evidence="3 4">CBA3638</strain>
    </source>
</reference>
<dbReference type="InterPro" id="IPR013078">
    <property type="entry name" value="His_Pase_superF_clade-1"/>
</dbReference>
<sequence>MTTEIYLVRHGETDWNKEGKFQGCTDINLSKEGTQQAHLLKEVFNNNFDYIYTSPLSRAVQTAEILCENHKEINPVIVPDLREINFGAWEGLTIKQIREQYPAEYQAWRTDEEYANLIGGDLTLRNASNRAKDAILKLADKHTGKKTVFVAHGGILKAALIGIFDWKMTMYHRFFLGNTSVTKISIGNSQVPILIKLNDTSHLPDEYYPA</sequence>
<gene>
    <name evidence="3" type="ORF">Ana3638_00505</name>
</gene>
<dbReference type="AlphaFoldDB" id="A0A6P1TGC2"/>
<dbReference type="Pfam" id="PF00300">
    <property type="entry name" value="His_Phos_1"/>
    <property type="match status" value="1"/>
</dbReference>
<name>A0A6P1TGC2_9FIRM</name>
<dbReference type="RefSeq" id="WP_161836073.1">
    <property type="nucleotide sequence ID" value="NZ_CP048000.1"/>
</dbReference>
<dbReference type="GO" id="GO:0016791">
    <property type="term" value="F:phosphatase activity"/>
    <property type="evidence" value="ECO:0007669"/>
    <property type="project" value="TreeGrafter"/>
</dbReference>
<dbReference type="GO" id="GO:0005524">
    <property type="term" value="F:ATP binding"/>
    <property type="evidence" value="ECO:0007669"/>
    <property type="project" value="InterPro"/>
</dbReference>
<dbReference type="InterPro" id="IPR003094">
    <property type="entry name" value="6Pfruct_kin"/>
</dbReference>
<dbReference type="PANTHER" id="PTHR48100:SF59">
    <property type="entry name" value="ADENOSYLCOBALAMIN_ALPHA-RIBAZOLE PHOSPHATASE"/>
    <property type="match status" value="1"/>
</dbReference>
<dbReference type="Gene3D" id="3.40.50.1240">
    <property type="entry name" value="Phosphoglycerate mutase-like"/>
    <property type="match status" value="1"/>
</dbReference>
<evidence type="ECO:0000256" key="2">
    <source>
        <dbReference type="PIRSR" id="PIRSR613078-2"/>
    </source>
</evidence>